<name>A0A6A4H1V2_9AGAR</name>
<sequence>LWMMRQWRHLKMLMHAGHGNDGICMVKETEQSKLALSCPACPHPNINLPVDWNKSDNLYLIIDACFRLKRCLISSILNDPYLVPGWAYLVEPEGYRKYLLTVTDQDEMCTCTGLRAALDYANTRISKGYTITGAAMCCCAHHGLVGKNTAGLLQKGER</sequence>
<evidence type="ECO:0000313" key="1">
    <source>
        <dbReference type="EMBL" id="KAE9391354.1"/>
    </source>
</evidence>
<proteinExistence type="predicted"/>
<organism evidence="1 2">
    <name type="scientific">Gymnopus androsaceus JB14</name>
    <dbReference type="NCBI Taxonomy" id="1447944"/>
    <lineage>
        <taxon>Eukaryota</taxon>
        <taxon>Fungi</taxon>
        <taxon>Dikarya</taxon>
        <taxon>Basidiomycota</taxon>
        <taxon>Agaricomycotina</taxon>
        <taxon>Agaricomycetes</taxon>
        <taxon>Agaricomycetidae</taxon>
        <taxon>Agaricales</taxon>
        <taxon>Marasmiineae</taxon>
        <taxon>Omphalotaceae</taxon>
        <taxon>Gymnopus</taxon>
    </lineage>
</organism>
<dbReference type="Proteomes" id="UP000799118">
    <property type="component" value="Unassembled WGS sequence"/>
</dbReference>
<evidence type="ECO:0000313" key="2">
    <source>
        <dbReference type="Proteomes" id="UP000799118"/>
    </source>
</evidence>
<dbReference type="Pfam" id="PF18758">
    <property type="entry name" value="KDZ"/>
    <property type="match status" value="1"/>
</dbReference>
<reference evidence="1" key="1">
    <citation type="journal article" date="2019" name="Environ. Microbiol.">
        <title>Fungal ecological strategies reflected in gene transcription - a case study of two litter decomposers.</title>
        <authorList>
            <person name="Barbi F."/>
            <person name="Kohler A."/>
            <person name="Barry K."/>
            <person name="Baskaran P."/>
            <person name="Daum C."/>
            <person name="Fauchery L."/>
            <person name="Ihrmark K."/>
            <person name="Kuo A."/>
            <person name="LaButti K."/>
            <person name="Lipzen A."/>
            <person name="Morin E."/>
            <person name="Grigoriev I.V."/>
            <person name="Henrissat B."/>
            <person name="Lindahl B."/>
            <person name="Martin F."/>
        </authorList>
    </citation>
    <scope>NUCLEOTIDE SEQUENCE</scope>
    <source>
        <strain evidence="1">JB14</strain>
    </source>
</reference>
<protein>
    <recommendedName>
        <fullName evidence="3">CxC2-like cysteine cluster KDZ transposase-associated domain-containing protein</fullName>
    </recommendedName>
</protein>
<dbReference type="AlphaFoldDB" id="A0A6A4H1V2"/>
<dbReference type="EMBL" id="ML769627">
    <property type="protein sequence ID" value="KAE9391354.1"/>
    <property type="molecule type" value="Genomic_DNA"/>
</dbReference>
<gene>
    <name evidence="1" type="ORF">BT96DRAFT_832191</name>
</gene>
<accession>A0A6A4H1V2</accession>
<feature type="non-terminal residue" evidence="1">
    <location>
        <position position="1"/>
    </location>
</feature>
<evidence type="ECO:0008006" key="3">
    <source>
        <dbReference type="Google" id="ProtNLM"/>
    </source>
</evidence>
<dbReference type="InterPro" id="IPR040521">
    <property type="entry name" value="KDZ"/>
</dbReference>
<dbReference type="OrthoDB" id="3235114at2759"/>
<keyword evidence="2" id="KW-1185">Reference proteome</keyword>